<gene>
    <name evidence="1" type="ORF">TSIB3V08_LOCUS943</name>
</gene>
<sequence>MVSTMSRRNLPVRQSTGLRVTRSVFIRRFFLAPVTTPSGPSGSDLAESQLRLMALLENCSLILVELKTGYSF</sequence>
<dbReference type="EMBL" id="OC000254">
    <property type="protein sequence ID" value="CAD7256664.1"/>
    <property type="molecule type" value="Genomic_DNA"/>
</dbReference>
<organism evidence="1">
    <name type="scientific">Timema shepardi</name>
    <name type="common">Walking stick</name>
    <dbReference type="NCBI Taxonomy" id="629360"/>
    <lineage>
        <taxon>Eukaryota</taxon>
        <taxon>Metazoa</taxon>
        <taxon>Ecdysozoa</taxon>
        <taxon>Arthropoda</taxon>
        <taxon>Hexapoda</taxon>
        <taxon>Insecta</taxon>
        <taxon>Pterygota</taxon>
        <taxon>Neoptera</taxon>
        <taxon>Polyneoptera</taxon>
        <taxon>Phasmatodea</taxon>
        <taxon>Timematodea</taxon>
        <taxon>Timematoidea</taxon>
        <taxon>Timematidae</taxon>
        <taxon>Timema</taxon>
    </lineage>
</organism>
<evidence type="ECO:0000313" key="1">
    <source>
        <dbReference type="EMBL" id="CAD7256664.1"/>
    </source>
</evidence>
<protein>
    <submittedName>
        <fullName evidence="1">Uncharacterized protein</fullName>
    </submittedName>
</protein>
<accession>A0A7R9AM98</accession>
<proteinExistence type="predicted"/>
<reference evidence="1" key="1">
    <citation type="submission" date="2020-11" db="EMBL/GenBank/DDBJ databases">
        <authorList>
            <person name="Tran Van P."/>
        </authorList>
    </citation>
    <scope>NUCLEOTIDE SEQUENCE</scope>
</reference>
<name>A0A7R9AM98_TIMSH</name>
<dbReference type="AlphaFoldDB" id="A0A7R9AM98"/>